<evidence type="ECO:0000256" key="2">
    <source>
        <dbReference type="ARBA" id="ARBA00022525"/>
    </source>
</evidence>
<proteinExistence type="predicted"/>
<keyword evidence="4" id="KW-1015">Disulfide bond</keyword>
<gene>
    <name evidence="7" type="ORF">B0H16DRAFT_556673</name>
</gene>
<feature type="region of interest" description="Disordered" evidence="5">
    <location>
        <begin position="100"/>
        <end position="129"/>
    </location>
</feature>
<dbReference type="InterPro" id="IPR008427">
    <property type="entry name" value="Extracellular_membr_CFEM_dom"/>
</dbReference>
<evidence type="ECO:0000313" key="8">
    <source>
        <dbReference type="Proteomes" id="UP001215598"/>
    </source>
</evidence>
<dbReference type="Pfam" id="PF05730">
    <property type="entry name" value="CFEM"/>
    <property type="match status" value="1"/>
</dbReference>
<keyword evidence="3" id="KW-0732">Signal</keyword>
<keyword evidence="8" id="KW-1185">Reference proteome</keyword>
<dbReference type="EMBL" id="JARKIB010000036">
    <property type="protein sequence ID" value="KAJ7760985.1"/>
    <property type="molecule type" value="Genomic_DNA"/>
</dbReference>
<comment type="caution">
    <text evidence="7">The sequence shown here is derived from an EMBL/GenBank/DDBJ whole genome shotgun (WGS) entry which is preliminary data.</text>
</comment>
<reference evidence="7" key="1">
    <citation type="submission" date="2023-03" db="EMBL/GenBank/DDBJ databases">
        <title>Massive genome expansion in bonnet fungi (Mycena s.s.) driven by repeated elements and novel gene families across ecological guilds.</title>
        <authorList>
            <consortium name="Lawrence Berkeley National Laboratory"/>
            <person name="Harder C.B."/>
            <person name="Miyauchi S."/>
            <person name="Viragh M."/>
            <person name="Kuo A."/>
            <person name="Thoen E."/>
            <person name="Andreopoulos B."/>
            <person name="Lu D."/>
            <person name="Skrede I."/>
            <person name="Drula E."/>
            <person name="Henrissat B."/>
            <person name="Morin E."/>
            <person name="Kohler A."/>
            <person name="Barry K."/>
            <person name="LaButti K."/>
            <person name="Morin E."/>
            <person name="Salamov A."/>
            <person name="Lipzen A."/>
            <person name="Mereny Z."/>
            <person name="Hegedus B."/>
            <person name="Baldrian P."/>
            <person name="Stursova M."/>
            <person name="Weitz H."/>
            <person name="Taylor A."/>
            <person name="Grigoriev I.V."/>
            <person name="Nagy L.G."/>
            <person name="Martin F."/>
            <person name="Kauserud H."/>
        </authorList>
    </citation>
    <scope>NUCLEOTIDE SEQUENCE</scope>
    <source>
        <strain evidence="7">CBHHK182m</strain>
    </source>
</reference>
<dbReference type="GO" id="GO:0005576">
    <property type="term" value="C:extracellular region"/>
    <property type="evidence" value="ECO:0007669"/>
    <property type="project" value="UniProtKB-SubCell"/>
</dbReference>
<evidence type="ECO:0000256" key="1">
    <source>
        <dbReference type="ARBA" id="ARBA00004613"/>
    </source>
</evidence>
<evidence type="ECO:0000256" key="4">
    <source>
        <dbReference type="ARBA" id="ARBA00023157"/>
    </source>
</evidence>
<feature type="compositionally biased region" description="Low complexity" evidence="5">
    <location>
        <begin position="100"/>
        <end position="128"/>
    </location>
</feature>
<evidence type="ECO:0000313" key="7">
    <source>
        <dbReference type="EMBL" id="KAJ7760985.1"/>
    </source>
</evidence>
<dbReference type="PROSITE" id="PS52012">
    <property type="entry name" value="CFEM"/>
    <property type="match status" value="1"/>
</dbReference>
<name>A0AAD7JDF0_9AGAR</name>
<evidence type="ECO:0000259" key="6">
    <source>
        <dbReference type="PROSITE" id="PS52012"/>
    </source>
</evidence>
<organism evidence="7 8">
    <name type="scientific">Mycena metata</name>
    <dbReference type="NCBI Taxonomy" id="1033252"/>
    <lineage>
        <taxon>Eukaryota</taxon>
        <taxon>Fungi</taxon>
        <taxon>Dikarya</taxon>
        <taxon>Basidiomycota</taxon>
        <taxon>Agaricomycotina</taxon>
        <taxon>Agaricomycetes</taxon>
        <taxon>Agaricomycetidae</taxon>
        <taxon>Agaricales</taxon>
        <taxon>Marasmiineae</taxon>
        <taxon>Mycenaceae</taxon>
        <taxon>Mycena</taxon>
    </lineage>
</organism>
<keyword evidence="2" id="KW-0964">Secreted</keyword>
<dbReference type="Proteomes" id="UP001215598">
    <property type="component" value="Unassembled WGS sequence"/>
</dbReference>
<accession>A0AAD7JDF0</accession>
<sequence>MCATKTCNISTSSIPDTIATLGCPTANSPSADQLTCAKFDCVDDAITATGCDAANRTCICGSSLFTTNFTACATKTCNISTSDIQDSITTLLCPNGSAPTANTTSPNSSAPATTSPNSSAPASATNTTGTNDAARLKTASISVVGLIFSALLI</sequence>
<evidence type="ECO:0000256" key="3">
    <source>
        <dbReference type="ARBA" id="ARBA00022729"/>
    </source>
</evidence>
<protein>
    <recommendedName>
        <fullName evidence="6">CFEM domain-containing protein</fullName>
    </recommendedName>
</protein>
<evidence type="ECO:0000256" key="5">
    <source>
        <dbReference type="SAM" id="MobiDB-lite"/>
    </source>
</evidence>
<feature type="domain" description="CFEM" evidence="6">
    <location>
        <begin position="9"/>
        <end position="125"/>
    </location>
</feature>
<comment type="subcellular location">
    <subcellularLocation>
        <location evidence="1">Secreted</location>
    </subcellularLocation>
</comment>
<dbReference type="AlphaFoldDB" id="A0AAD7JDF0"/>